<gene>
    <name evidence="2" type="ORF">OCTVUL_1B023491</name>
</gene>
<reference evidence="2" key="1">
    <citation type="submission" date="2023-08" db="EMBL/GenBank/DDBJ databases">
        <authorList>
            <person name="Alioto T."/>
            <person name="Alioto T."/>
            <person name="Gomez Garrido J."/>
        </authorList>
    </citation>
    <scope>NUCLEOTIDE SEQUENCE</scope>
</reference>
<evidence type="ECO:0000313" key="2">
    <source>
        <dbReference type="EMBL" id="CAI9723471.1"/>
    </source>
</evidence>
<protein>
    <submittedName>
        <fullName evidence="2">Uncharacterized protein</fullName>
    </submittedName>
</protein>
<feature type="region of interest" description="Disordered" evidence="1">
    <location>
        <begin position="1"/>
        <end position="75"/>
    </location>
</feature>
<dbReference type="EMBL" id="OX597818">
    <property type="protein sequence ID" value="CAI9723471.1"/>
    <property type="molecule type" value="Genomic_DNA"/>
</dbReference>
<evidence type="ECO:0000313" key="3">
    <source>
        <dbReference type="Proteomes" id="UP001162480"/>
    </source>
</evidence>
<keyword evidence="3" id="KW-1185">Reference proteome</keyword>
<evidence type="ECO:0000256" key="1">
    <source>
        <dbReference type="SAM" id="MobiDB-lite"/>
    </source>
</evidence>
<proteinExistence type="predicted"/>
<sequence>MNATTTATTYVKKSTPEATTDHTSTKHRACEEGQQRIDGPHNMKEGDRERGGDLRHQHRTNSRKTADEVNVSGRI</sequence>
<dbReference type="AlphaFoldDB" id="A0AA36F2P6"/>
<accession>A0AA36F2P6</accession>
<feature type="compositionally biased region" description="Basic and acidic residues" evidence="1">
    <location>
        <begin position="19"/>
        <end position="55"/>
    </location>
</feature>
<name>A0AA36F2P6_OCTVU</name>
<dbReference type="Proteomes" id="UP001162480">
    <property type="component" value="Chromosome 5"/>
</dbReference>
<organism evidence="2 3">
    <name type="scientific">Octopus vulgaris</name>
    <name type="common">Common octopus</name>
    <dbReference type="NCBI Taxonomy" id="6645"/>
    <lineage>
        <taxon>Eukaryota</taxon>
        <taxon>Metazoa</taxon>
        <taxon>Spiralia</taxon>
        <taxon>Lophotrochozoa</taxon>
        <taxon>Mollusca</taxon>
        <taxon>Cephalopoda</taxon>
        <taxon>Coleoidea</taxon>
        <taxon>Octopodiformes</taxon>
        <taxon>Octopoda</taxon>
        <taxon>Incirrata</taxon>
        <taxon>Octopodidae</taxon>
        <taxon>Octopus</taxon>
    </lineage>
</organism>